<sequence>MSSPMRQHKPREHAMNRSHTPHQPSHPTRPAARHCTAVTTFYPVTPGEAGRTSTQCTIQPFSLFFSSGDACE</sequence>
<dbReference type="Proteomes" id="UP000324222">
    <property type="component" value="Unassembled WGS sequence"/>
</dbReference>
<organism evidence="2 3">
    <name type="scientific">Portunus trituberculatus</name>
    <name type="common">Swimming crab</name>
    <name type="synonym">Neptunus trituberculatus</name>
    <dbReference type="NCBI Taxonomy" id="210409"/>
    <lineage>
        <taxon>Eukaryota</taxon>
        <taxon>Metazoa</taxon>
        <taxon>Ecdysozoa</taxon>
        <taxon>Arthropoda</taxon>
        <taxon>Crustacea</taxon>
        <taxon>Multicrustacea</taxon>
        <taxon>Malacostraca</taxon>
        <taxon>Eumalacostraca</taxon>
        <taxon>Eucarida</taxon>
        <taxon>Decapoda</taxon>
        <taxon>Pleocyemata</taxon>
        <taxon>Brachyura</taxon>
        <taxon>Eubrachyura</taxon>
        <taxon>Portunoidea</taxon>
        <taxon>Portunidae</taxon>
        <taxon>Portuninae</taxon>
        <taxon>Portunus</taxon>
    </lineage>
</organism>
<feature type="compositionally biased region" description="Polar residues" evidence="1">
    <location>
        <begin position="17"/>
        <end position="26"/>
    </location>
</feature>
<comment type="caution">
    <text evidence="2">The sequence shown here is derived from an EMBL/GenBank/DDBJ whole genome shotgun (WGS) entry which is preliminary data.</text>
</comment>
<protein>
    <submittedName>
        <fullName evidence="2">Uncharacterized protein</fullName>
    </submittedName>
</protein>
<dbReference type="EMBL" id="VSRR010120027">
    <property type="protein sequence ID" value="MPC99811.1"/>
    <property type="molecule type" value="Genomic_DNA"/>
</dbReference>
<proteinExistence type="predicted"/>
<name>A0A5B7JPB9_PORTR</name>
<reference evidence="2 3" key="1">
    <citation type="submission" date="2019-05" db="EMBL/GenBank/DDBJ databases">
        <title>Another draft genome of Portunus trituberculatus and its Hox gene families provides insights of decapod evolution.</title>
        <authorList>
            <person name="Jeong J.-H."/>
            <person name="Song I."/>
            <person name="Kim S."/>
            <person name="Choi T."/>
            <person name="Kim D."/>
            <person name="Ryu S."/>
            <person name="Kim W."/>
        </authorList>
    </citation>
    <scope>NUCLEOTIDE SEQUENCE [LARGE SCALE GENOMIC DNA]</scope>
    <source>
        <tissue evidence="2">Muscle</tissue>
    </source>
</reference>
<dbReference type="AlphaFoldDB" id="A0A5B7JPB9"/>
<keyword evidence="3" id="KW-1185">Reference proteome</keyword>
<feature type="region of interest" description="Disordered" evidence="1">
    <location>
        <begin position="1"/>
        <end position="33"/>
    </location>
</feature>
<accession>A0A5B7JPB9</accession>
<evidence type="ECO:0000256" key="1">
    <source>
        <dbReference type="SAM" id="MobiDB-lite"/>
    </source>
</evidence>
<evidence type="ECO:0000313" key="2">
    <source>
        <dbReference type="EMBL" id="MPC99811.1"/>
    </source>
</evidence>
<gene>
    <name evidence="2" type="ORF">E2C01_095251</name>
</gene>
<evidence type="ECO:0000313" key="3">
    <source>
        <dbReference type="Proteomes" id="UP000324222"/>
    </source>
</evidence>
<feature type="compositionally biased region" description="Basic residues" evidence="1">
    <location>
        <begin position="1"/>
        <end position="11"/>
    </location>
</feature>